<dbReference type="InterPro" id="IPR039538">
    <property type="entry name" value="BetI_C"/>
</dbReference>
<dbReference type="Pfam" id="PF13977">
    <property type="entry name" value="TetR_C_6"/>
    <property type="match status" value="1"/>
</dbReference>
<gene>
    <name evidence="7" type="ORF">HF838_11875</name>
</gene>
<feature type="domain" description="HTH tetR-type" evidence="6">
    <location>
        <begin position="4"/>
        <end position="64"/>
    </location>
</feature>
<evidence type="ECO:0000256" key="1">
    <source>
        <dbReference type="ARBA" id="ARBA00022491"/>
    </source>
</evidence>
<dbReference type="Pfam" id="PF00440">
    <property type="entry name" value="TetR_N"/>
    <property type="match status" value="1"/>
</dbReference>
<accession>A0A848CTM3</accession>
<keyword evidence="3 5" id="KW-0238">DNA-binding</keyword>
<dbReference type="PROSITE" id="PS01081">
    <property type="entry name" value="HTH_TETR_1"/>
    <property type="match status" value="1"/>
</dbReference>
<dbReference type="InterPro" id="IPR009057">
    <property type="entry name" value="Homeodomain-like_sf"/>
</dbReference>
<dbReference type="InterPro" id="IPR001647">
    <property type="entry name" value="HTH_TetR"/>
</dbReference>
<evidence type="ECO:0000256" key="3">
    <source>
        <dbReference type="ARBA" id="ARBA00023125"/>
    </source>
</evidence>
<dbReference type="InterPro" id="IPR036271">
    <property type="entry name" value="Tet_transcr_reg_TetR-rel_C_sf"/>
</dbReference>
<dbReference type="GO" id="GO:0003677">
    <property type="term" value="F:DNA binding"/>
    <property type="evidence" value="ECO:0007669"/>
    <property type="project" value="UniProtKB-UniRule"/>
</dbReference>
<dbReference type="EMBL" id="JABAGO010000020">
    <property type="protein sequence ID" value="NME98955.1"/>
    <property type="molecule type" value="Genomic_DNA"/>
</dbReference>
<dbReference type="InterPro" id="IPR023772">
    <property type="entry name" value="DNA-bd_HTH_TetR-type_CS"/>
</dbReference>
<evidence type="ECO:0000313" key="7">
    <source>
        <dbReference type="EMBL" id="NME98955.1"/>
    </source>
</evidence>
<keyword evidence="1" id="KW-0678">Repressor</keyword>
<dbReference type="Gene3D" id="1.10.357.10">
    <property type="entry name" value="Tetracycline Repressor, domain 2"/>
    <property type="match status" value="1"/>
</dbReference>
<sequence>MNKQDKRQRIIDAAYQVIAEKGYEKSSIKDIAHVAGVAPGLVHYYFTSKEEILSVLLMEASRQYTRHMENIHATVDSEQLPEAVLSEPKNRVEKQPDWYKLRYEFFAMGLRNSSIKPAVNELLENGRQGISYILQNVLENQEHDIESMSAVLLACFDGLALQKLLNPDFDLESAYHVLEQMIRSLEKNRE</sequence>
<proteinExistence type="predicted"/>
<dbReference type="PANTHER" id="PTHR43479">
    <property type="entry name" value="ACREF/ENVCD OPERON REPRESSOR-RELATED"/>
    <property type="match status" value="1"/>
</dbReference>
<keyword evidence="2" id="KW-0805">Transcription regulation</keyword>
<dbReference type="InterPro" id="IPR050624">
    <property type="entry name" value="HTH-type_Tx_Regulator"/>
</dbReference>
<evidence type="ECO:0000256" key="5">
    <source>
        <dbReference type="PROSITE-ProRule" id="PRU00335"/>
    </source>
</evidence>
<dbReference type="PANTHER" id="PTHR43479:SF11">
    <property type="entry name" value="ACREF_ENVCD OPERON REPRESSOR-RELATED"/>
    <property type="match status" value="1"/>
</dbReference>
<dbReference type="SUPFAM" id="SSF46689">
    <property type="entry name" value="Homeodomain-like"/>
    <property type="match status" value="1"/>
</dbReference>
<evidence type="ECO:0000256" key="4">
    <source>
        <dbReference type="ARBA" id="ARBA00023163"/>
    </source>
</evidence>
<feature type="DNA-binding region" description="H-T-H motif" evidence="5">
    <location>
        <begin position="27"/>
        <end position="46"/>
    </location>
</feature>
<dbReference type="PRINTS" id="PR00455">
    <property type="entry name" value="HTHTETR"/>
</dbReference>
<dbReference type="SUPFAM" id="SSF48498">
    <property type="entry name" value="Tetracyclin repressor-like, C-terminal domain"/>
    <property type="match status" value="1"/>
</dbReference>
<protein>
    <submittedName>
        <fullName evidence="7">TetR/AcrR family transcriptional regulator</fullName>
    </submittedName>
</protein>
<keyword evidence="4" id="KW-0804">Transcription</keyword>
<evidence type="ECO:0000259" key="6">
    <source>
        <dbReference type="PROSITE" id="PS50977"/>
    </source>
</evidence>
<dbReference type="PROSITE" id="PS50977">
    <property type="entry name" value="HTH_TETR_2"/>
    <property type="match status" value="1"/>
</dbReference>
<name>A0A848CTM3_ANEAE</name>
<dbReference type="AlphaFoldDB" id="A0A848CTM3"/>
<dbReference type="Proteomes" id="UP000561326">
    <property type="component" value="Unassembled WGS sequence"/>
</dbReference>
<comment type="caution">
    <text evidence="7">The sequence shown here is derived from an EMBL/GenBank/DDBJ whole genome shotgun (WGS) entry which is preliminary data.</text>
</comment>
<dbReference type="RefSeq" id="WP_168975334.1">
    <property type="nucleotide sequence ID" value="NZ_JABAGO010000020.1"/>
</dbReference>
<organism evidence="7 8">
    <name type="scientific">Aneurinibacillus aneurinilyticus</name>
    <name type="common">Bacillus aneurinolyticus</name>
    <dbReference type="NCBI Taxonomy" id="1391"/>
    <lineage>
        <taxon>Bacteria</taxon>
        <taxon>Bacillati</taxon>
        <taxon>Bacillota</taxon>
        <taxon>Bacilli</taxon>
        <taxon>Bacillales</taxon>
        <taxon>Paenibacillaceae</taxon>
        <taxon>Aneurinibacillus group</taxon>
        <taxon>Aneurinibacillus</taxon>
    </lineage>
</organism>
<evidence type="ECO:0000256" key="2">
    <source>
        <dbReference type="ARBA" id="ARBA00023015"/>
    </source>
</evidence>
<dbReference type="Gene3D" id="1.10.10.60">
    <property type="entry name" value="Homeodomain-like"/>
    <property type="match status" value="1"/>
</dbReference>
<evidence type="ECO:0000313" key="8">
    <source>
        <dbReference type="Proteomes" id="UP000561326"/>
    </source>
</evidence>
<reference evidence="7 8" key="1">
    <citation type="submission" date="2020-04" db="EMBL/GenBank/DDBJ databases">
        <authorList>
            <person name="Hitch T.C.A."/>
            <person name="Wylensek D."/>
            <person name="Clavel T."/>
        </authorList>
    </citation>
    <scope>NUCLEOTIDE SEQUENCE [LARGE SCALE GENOMIC DNA]</scope>
    <source>
        <strain evidence="7 8">WB01_D5_05</strain>
    </source>
</reference>